<dbReference type="InterPro" id="IPR036291">
    <property type="entry name" value="NAD(P)-bd_dom_sf"/>
</dbReference>
<evidence type="ECO:0000256" key="1">
    <source>
        <dbReference type="ARBA" id="ARBA00005854"/>
    </source>
</evidence>
<dbReference type="PANTHER" id="PTHR43761:SF1">
    <property type="entry name" value="D-ISOMER SPECIFIC 2-HYDROXYACID DEHYDROGENASE CATALYTIC DOMAIN-CONTAINING PROTEIN-RELATED"/>
    <property type="match status" value="1"/>
</dbReference>
<comment type="similarity">
    <text evidence="1 4">Belongs to the D-isomer specific 2-hydroxyacid dehydrogenase family.</text>
</comment>
<dbReference type="PROSITE" id="PS00671">
    <property type="entry name" value="D_2_HYDROXYACID_DH_3"/>
    <property type="match status" value="1"/>
</dbReference>
<evidence type="ECO:0000256" key="3">
    <source>
        <dbReference type="ARBA" id="ARBA00023027"/>
    </source>
</evidence>
<feature type="domain" description="D-isomer specific 2-hydroxyacid dehydrogenase catalytic" evidence="5">
    <location>
        <begin position="22"/>
        <end position="318"/>
    </location>
</feature>
<keyword evidence="3" id="KW-0520">NAD</keyword>
<comment type="caution">
    <text evidence="7">The sequence shown here is derived from an EMBL/GenBank/DDBJ whole genome shotgun (WGS) entry which is preliminary data.</text>
</comment>
<dbReference type="AlphaFoldDB" id="A0A2T5ZWA7"/>
<organism evidence="7 8">
    <name type="scientific">Allosediminivita pacifica</name>
    <dbReference type="NCBI Taxonomy" id="1267769"/>
    <lineage>
        <taxon>Bacteria</taxon>
        <taxon>Pseudomonadati</taxon>
        <taxon>Pseudomonadota</taxon>
        <taxon>Alphaproteobacteria</taxon>
        <taxon>Rhodobacterales</taxon>
        <taxon>Paracoccaceae</taxon>
        <taxon>Allosediminivita</taxon>
    </lineage>
</organism>
<reference evidence="7 8" key="1">
    <citation type="submission" date="2018-04" db="EMBL/GenBank/DDBJ databases">
        <title>Genomic Encyclopedia of Archaeal and Bacterial Type Strains, Phase II (KMG-II): from individual species to whole genera.</title>
        <authorList>
            <person name="Goeker M."/>
        </authorList>
    </citation>
    <scope>NUCLEOTIDE SEQUENCE [LARGE SCALE GENOMIC DNA]</scope>
    <source>
        <strain evidence="7 8">DSM 29329</strain>
    </source>
</reference>
<dbReference type="OrthoDB" id="9793626at2"/>
<name>A0A2T5ZWA7_9RHOB</name>
<dbReference type="CDD" id="cd05299">
    <property type="entry name" value="CtBP_dh"/>
    <property type="match status" value="1"/>
</dbReference>
<sequence>MGRVVVIAPGYACHDAEAAVAARHGHGFEIVDGSMERARLVSSLRDVELAFVRDTPLDAGLVQVLKPGGGIVRYGVGIDAVDVAAATEHGVRVANIPDYGADIEVADQTLALFLAVARRVCSRDNDVRAGLWGAGQAEPIHRIAGRVLGLVGYGRIARSVHRRFAAFGVEKVLVCDPHLDEAAAREAGVEKVALTEIAARTSIVSLHAPPSDDGPLVNADFVEAMRPDAILLNTARGALVDEDALAHALSQGDIAGAGLDVLRKEPPDPANPLLSLSNVVLSDHTGWYSESTVATMQRCAAEEADRILSGEAPKNWVNPW</sequence>
<dbReference type="InterPro" id="IPR006140">
    <property type="entry name" value="D-isomer_DH_NAD-bd"/>
</dbReference>
<dbReference type="InterPro" id="IPR043322">
    <property type="entry name" value="CtBP"/>
</dbReference>
<accession>A0A2T5ZWA7</accession>
<dbReference type="SUPFAM" id="SSF52283">
    <property type="entry name" value="Formate/glycerate dehydrogenase catalytic domain-like"/>
    <property type="match status" value="1"/>
</dbReference>
<evidence type="ECO:0000313" key="8">
    <source>
        <dbReference type="Proteomes" id="UP000244069"/>
    </source>
</evidence>
<dbReference type="SUPFAM" id="SSF51735">
    <property type="entry name" value="NAD(P)-binding Rossmann-fold domains"/>
    <property type="match status" value="1"/>
</dbReference>
<dbReference type="GO" id="GO:0003714">
    <property type="term" value="F:transcription corepressor activity"/>
    <property type="evidence" value="ECO:0007669"/>
    <property type="project" value="InterPro"/>
</dbReference>
<dbReference type="Pfam" id="PF00389">
    <property type="entry name" value="2-Hacid_dh"/>
    <property type="match status" value="1"/>
</dbReference>
<dbReference type="GO" id="GO:0016616">
    <property type="term" value="F:oxidoreductase activity, acting on the CH-OH group of donors, NAD or NADP as acceptor"/>
    <property type="evidence" value="ECO:0007669"/>
    <property type="project" value="InterPro"/>
</dbReference>
<dbReference type="EMBL" id="QBKN01000064">
    <property type="protein sequence ID" value="PTX35871.1"/>
    <property type="molecule type" value="Genomic_DNA"/>
</dbReference>
<keyword evidence="8" id="KW-1185">Reference proteome</keyword>
<dbReference type="PANTHER" id="PTHR43761">
    <property type="entry name" value="D-ISOMER SPECIFIC 2-HYDROXYACID DEHYDROGENASE FAMILY PROTEIN (AFU_ORTHOLOGUE AFUA_1G13630)"/>
    <property type="match status" value="1"/>
</dbReference>
<gene>
    <name evidence="7" type="ORF">C8N44_1645</name>
</gene>
<evidence type="ECO:0000259" key="6">
    <source>
        <dbReference type="Pfam" id="PF02826"/>
    </source>
</evidence>
<dbReference type="GO" id="GO:0051287">
    <property type="term" value="F:NAD binding"/>
    <property type="evidence" value="ECO:0007669"/>
    <property type="project" value="InterPro"/>
</dbReference>
<dbReference type="Gene3D" id="3.40.50.720">
    <property type="entry name" value="NAD(P)-binding Rossmann-like Domain"/>
    <property type="match status" value="2"/>
</dbReference>
<dbReference type="InterPro" id="IPR050418">
    <property type="entry name" value="D-iso_2-hydroxyacid_DH_PdxB"/>
</dbReference>
<evidence type="ECO:0000256" key="4">
    <source>
        <dbReference type="RuleBase" id="RU003719"/>
    </source>
</evidence>
<evidence type="ECO:0000256" key="2">
    <source>
        <dbReference type="ARBA" id="ARBA00023002"/>
    </source>
</evidence>
<dbReference type="RefSeq" id="WP_107978963.1">
    <property type="nucleotide sequence ID" value="NZ_BMEZ01000060.1"/>
</dbReference>
<dbReference type="Proteomes" id="UP000244069">
    <property type="component" value="Unassembled WGS sequence"/>
</dbReference>
<proteinExistence type="inferred from homology"/>
<protein>
    <submittedName>
        <fullName evidence="7">D-3-phosphoglycerate dehydrogenase</fullName>
    </submittedName>
</protein>
<dbReference type="Pfam" id="PF02826">
    <property type="entry name" value="2-Hacid_dh_C"/>
    <property type="match status" value="1"/>
</dbReference>
<keyword evidence="2 4" id="KW-0560">Oxidoreductase</keyword>
<evidence type="ECO:0000259" key="5">
    <source>
        <dbReference type="Pfam" id="PF00389"/>
    </source>
</evidence>
<dbReference type="InterPro" id="IPR029753">
    <property type="entry name" value="D-isomer_DH_CS"/>
</dbReference>
<feature type="domain" description="D-isomer specific 2-hydroxyacid dehydrogenase NAD-binding" evidence="6">
    <location>
        <begin position="110"/>
        <end position="286"/>
    </location>
</feature>
<evidence type="ECO:0000313" key="7">
    <source>
        <dbReference type="EMBL" id="PTX35871.1"/>
    </source>
</evidence>
<dbReference type="InterPro" id="IPR006139">
    <property type="entry name" value="D-isomer_2_OHA_DH_cat_dom"/>
</dbReference>